<dbReference type="RefSeq" id="WP_143092513.1">
    <property type="nucleotide sequence ID" value="NZ_FOMW01000042.1"/>
</dbReference>
<keyword evidence="8 13" id="KW-0418">Kinase</keyword>
<keyword evidence="4" id="KW-1003">Cell membrane</keyword>
<sequence length="360" mass="39187">RQYVSASVGQIFEEADARDMSIEGSICTYVQATQKTVAIPDLLNDHRTQNNDFVVQSGLRSYLGSPIHTTTGKVIGALCCMSLSPREWTQDDIATLESFARCVDDIVWARTLALEERKARVDLEQIVATRSGYIAHVSHEIRTPLTGIIGSIKMLSQVKSEEQSTRLMTVLNRSADKLLDFVNDVLDLAKLDSGQFEIVEEETDISNFAREILNEFMGLADAKSISLSVSDQLPGKSYFADRSAFQTILQNLIGNAIKFTEGGSVTVSVSEDSYGQVVIEVIDTGIGIAPEDHDRIFEEFEQAGSVTARTYGGTGLGMPIVKRLVDRMEGSIKVVSQPGQGATFTVSVPLQAIAQPQAAA</sequence>
<dbReference type="PANTHER" id="PTHR43711:SF26">
    <property type="entry name" value="SENSOR HISTIDINE KINASE RCSC"/>
    <property type="match status" value="1"/>
</dbReference>
<dbReference type="InterPro" id="IPR005467">
    <property type="entry name" value="His_kinase_dom"/>
</dbReference>
<dbReference type="GO" id="GO:0005886">
    <property type="term" value="C:plasma membrane"/>
    <property type="evidence" value="ECO:0007669"/>
    <property type="project" value="UniProtKB-SubCell"/>
</dbReference>
<evidence type="ECO:0000256" key="9">
    <source>
        <dbReference type="ARBA" id="ARBA00022840"/>
    </source>
</evidence>
<evidence type="ECO:0000256" key="1">
    <source>
        <dbReference type="ARBA" id="ARBA00000085"/>
    </source>
</evidence>
<comment type="subcellular location">
    <subcellularLocation>
        <location evidence="2">Cell membrane</location>
    </subcellularLocation>
</comment>
<evidence type="ECO:0000256" key="5">
    <source>
        <dbReference type="ARBA" id="ARBA00022553"/>
    </source>
</evidence>
<evidence type="ECO:0000313" key="14">
    <source>
        <dbReference type="Proteomes" id="UP000198977"/>
    </source>
</evidence>
<evidence type="ECO:0000256" key="3">
    <source>
        <dbReference type="ARBA" id="ARBA00012438"/>
    </source>
</evidence>
<reference evidence="13 14" key="1">
    <citation type="submission" date="2016-10" db="EMBL/GenBank/DDBJ databases">
        <authorList>
            <person name="de Groot N.N."/>
        </authorList>
    </citation>
    <scope>NUCLEOTIDE SEQUENCE [LARGE SCALE GENOMIC DNA]</scope>
    <source>
        <strain evidence="13 14">DSM 11443</strain>
    </source>
</reference>
<organism evidence="13 14">
    <name type="scientific">Sulfitobacter brevis</name>
    <dbReference type="NCBI Taxonomy" id="74348"/>
    <lineage>
        <taxon>Bacteria</taxon>
        <taxon>Pseudomonadati</taxon>
        <taxon>Pseudomonadota</taxon>
        <taxon>Alphaproteobacteria</taxon>
        <taxon>Rhodobacterales</taxon>
        <taxon>Roseobacteraceae</taxon>
        <taxon>Sulfitobacter</taxon>
    </lineage>
</organism>
<evidence type="ECO:0000256" key="6">
    <source>
        <dbReference type="ARBA" id="ARBA00022679"/>
    </source>
</evidence>
<dbReference type="OrthoDB" id="9801651at2"/>
<dbReference type="STRING" id="74348.SAMN04488523_1421"/>
<dbReference type="InterPro" id="IPR036097">
    <property type="entry name" value="HisK_dim/P_sf"/>
</dbReference>
<dbReference type="InterPro" id="IPR036890">
    <property type="entry name" value="HATPase_C_sf"/>
</dbReference>
<evidence type="ECO:0000256" key="10">
    <source>
        <dbReference type="ARBA" id="ARBA00023012"/>
    </source>
</evidence>
<dbReference type="Pfam" id="PF01590">
    <property type="entry name" value="GAF"/>
    <property type="match status" value="1"/>
</dbReference>
<evidence type="ECO:0000256" key="8">
    <source>
        <dbReference type="ARBA" id="ARBA00022777"/>
    </source>
</evidence>
<dbReference type="InterPro" id="IPR003018">
    <property type="entry name" value="GAF"/>
</dbReference>
<evidence type="ECO:0000256" key="7">
    <source>
        <dbReference type="ARBA" id="ARBA00022741"/>
    </source>
</evidence>
<keyword evidence="5" id="KW-0597">Phosphoprotein</keyword>
<dbReference type="Pfam" id="PF00512">
    <property type="entry name" value="HisKA"/>
    <property type="match status" value="1"/>
</dbReference>
<evidence type="ECO:0000256" key="11">
    <source>
        <dbReference type="ARBA" id="ARBA00023136"/>
    </source>
</evidence>
<dbReference type="PANTHER" id="PTHR43711">
    <property type="entry name" value="TWO-COMPONENT HISTIDINE KINASE"/>
    <property type="match status" value="1"/>
</dbReference>
<evidence type="ECO:0000256" key="4">
    <source>
        <dbReference type="ARBA" id="ARBA00022475"/>
    </source>
</evidence>
<comment type="catalytic activity">
    <reaction evidence="1">
        <text>ATP + protein L-histidine = ADP + protein N-phospho-L-histidine.</text>
        <dbReference type="EC" id="2.7.13.3"/>
    </reaction>
</comment>
<dbReference type="AlphaFoldDB" id="A0A1I2HBL4"/>
<dbReference type="CDD" id="cd00082">
    <property type="entry name" value="HisKA"/>
    <property type="match status" value="1"/>
</dbReference>
<feature type="domain" description="Histidine kinase" evidence="12">
    <location>
        <begin position="136"/>
        <end position="352"/>
    </location>
</feature>
<keyword evidence="9" id="KW-0067">ATP-binding</keyword>
<dbReference type="GO" id="GO:0005524">
    <property type="term" value="F:ATP binding"/>
    <property type="evidence" value="ECO:0007669"/>
    <property type="project" value="UniProtKB-KW"/>
</dbReference>
<dbReference type="PRINTS" id="PR00344">
    <property type="entry name" value="BCTRLSENSOR"/>
</dbReference>
<dbReference type="EMBL" id="FOMW01000042">
    <property type="protein sequence ID" value="SFF26136.1"/>
    <property type="molecule type" value="Genomic_DNA"/>
</dbReference>
<feature type="non-terminal residue" evidence="13">
    <location>
        <position position="1"/>
    </location>
</feature>
<dbReference type="PROSITE" id="PS50109">
    <property type="entry name" value="HIS_KIN"/>
    <property type="match status" value="1"/>
</dbReference>
<dbReference type="Gene3D" id="3.30.565.10">
    <property type="entry name" value="Histidine kinase-like ATPase, C-terminal domain"/>
    <property type="match status" value="1"/>
</dbReference>
<keyword evidence="10" id="KW-0902">Two-component regulatory system</keyword>
<dbReference type="InterPro" id="IPR029016">
    <property type="entry name" value="GAF-like_dom_sf"/>
</dbReference>
<accession>A0A1I2HBL4</accession>
<dbReference type="Gene3D" id="3.30.450.40">
    <property type="match status" value="1"/>
</dbReference>
<dbReference type="Proteomes" id="UP000198977">
    <property type="component" value="Unassembled WGS sequence"/>
</dbReference>
<gene>
    <name evidence="13" type="ORF">SAMN04488523_1421</name>
</gene>
<dbReference type="Gene3D" id="1.10.287.130">
    <property type="match status" value="1"/>
</dbReference>
<dbReference type="SMART" id="SM00387">
    <property type="entry name" value="HATPase_c"/>
    <property type="match status" value="1"/>
</dbReference>
<dbReference type="CDD" id="cd16922">
    <property type="entry name" value="HATPase_EvgS-ArcB-TorS-like"/>
    <property type="match status" value="1"/>
</dbReference>
<dbReference type="SMART" id="SM00388">
    <property type="entry name" value="HisKA"/>
    <property type="match status" value="1"/>
</dbReference>
<dbReference type="InterPro" id="IPR003661">
    <property type="entry name" value="HisK_dim/P_dom"/>
</dbReference>
<evidence type="ECO:0000259" key="12">
    <source>
        <dbReference type="PROSITE" id="PS50109"/>
    </source>
</evidence>
<protein>
    <recommendedName>
        <fullName evidence="3">histidine kinase</fullName>
        <ecNumber evidence="3">2.7.13.3</ecNumber>
    </recommendedName>
</protein>
<dbReference type="SUPFAM" id="SSF55781">
    <property type="entry name" value="GAF domain-like"/>
    <property type="match status" value="1"/>
</dbReference>
<dbReference type="InterPro" id="IPR050736">
    <property type="entry name" value="Sensor_HK_Regulatory"/>
</dbReference>
<name>A0A1I2HBL4_9RHOB</name>
<evidence type="ECO:0000256" key="2">
    <source>
        <dbReference type="ARBA" id="ARBA00004236"/>
    </source>
</evidence>
<proteinExistence type="predicted"/>
<dbReference type="GO" id="GO:0000155">
    <property type="term" value="F:phosphorelay sensor kinase activity"/>
    <property type="evidence" value="ECO:0007669"/>
    <property type="project" value="InterPro"/>
</dbReference>
<dbReference type="InterPro" id="IPR003594">
    <property type="entry name" value="HATPase_dom"/>
</dbReference>
<keyword evidence="14" id="KW-1185">Reference proteome</keyword>
<dbReference type="SUPFAM" id="SSF47384">
    <property type="entry name" value="Homodimeric domain of signal transducing histidine kinase"/>
    <property type="match status" value="1"/>
</dbReference>
<dbReference type="InterPro" id="IPR004358">
    <property type="entry name" value="Sig_transdc_His_kin-like_C"/>
</dbReference>
<dbReference type="EC" id="2.7.13.3" evidence="3"/>
<dbReference type="Pfam" id="PF02518">
    <property type="entry name" value="HATPase_c"/>
    <property type="match status" value="1"/>
</dbReference>
<keyword evidence="6" id="KW-0808">Transferase</keyword>
<dbReference type="FunFam" id="3.30.565.10:FF:000023">
    <property type="entry name" value="PAS domain-containing sensor histidine kinase"/>
    <property type="match status" value="1"/>
</dbReference>
<keyword evidence="7" id="KW-0547">Nucleotide-binding</keyword>
<dbReference type="SUPFAM" id="SSF55874">
    <property type="entry name" value="ATPase domain of HSP90 chaperone/DNA topoisomerase II/histidine kinase"/>
    <property type="match status" value="1"/>
</dbReference>
<evidence type="ECO:0000313" key="13">
    <source>
        <dbReference type="EMBL" id="SFF26136.1"/>
    </source>
</evidence>
<keyword evidence="11" id="KW-0472">Membrane</keyword>